<dbReference type="RefSeq" id="WP_081270952.1">
    <property type="nucleotide sequence ID" value="NZ_LVHG01000084.1"/>
</dbReference>
<feature type="compositionally biased region" description="Basic and acidic residues" evidence="1">
    <location>
        <begin position="39"/>
        <end position="51"/>
    </location>
</feature>
<evidence type="ECO:0008006" key="5">
    <source>
        <dbReference type="Google" id="ProtNLM"/>
    </source>
</evidence>
<name>A0AA91I814_VARPD</name>
<proteinExistence type="predicted"/>
<evidence type="ECO:0000256" key="1">
    <source>
        <dbReference type="SAM" id="MobiDB-lite"/>
    </source>
</evidence>
<feature type="signal peptide" evidence="2">
    <location>
        <begin position="1"/>
        <end position="21"/>
    </location>
</feature>
<dbReference type="Proteomes" id="UP000077852">
    <property type="component" value="Unassembled WGS sequence"/>
</dbReference>
<evidence type="ECO:0000313" key="4">
    <source>
        <dbReference type="Proteomes" id="UP000077852"/>
    </source>
</evidence>
<feature type="region of interest" description="Disordered" evidence="1">
    <location>
        <begin position="20"/>
        <end position="109"/>
    </location>
</feature>
<protein>
    <recommendedName>
        <fullName evidence="5">Cell envelope biogenesis protein TolA</fullName>
    </recommendedName>
</protein>
<comment type="caution">
    <text evidence="3">The sequence shown here is derived from an EMBL/GenBank/DDBJ whole genome shotgun (WGS) entry which is preliminary data.</text>
</comment>
<reference evidence="3 4" key="1">
    <citation type="submission" date="2016-03" db="EMBL/GenBank/DDBJ databases">
        <title>Genome sequence of Variovorax paradoxus KB5.</title>
        <authorList>
            <person name="Jeong H."/>
            <person name="Hong C.E."/>
            <person name="Jo S.H."/>
            <person name="Park J.M."/>
        </authorList>
    </citation>
    <scope>NUCLEOTIDE SEQUENCE [LARGE SCALE GENOMIC DNA]</scope>
    <source>
        <strain evidence="3 4">KB5</strain>
    </source>
</reference>
<keyword evidence="2" id="KW-0732">Signal</keyword>
<evidence type="ECO:0000313" key="3">
    <source>
        <dbReference type="EMBL" id="OAK57972.1"/>
    </source>
</evidence>
<dbReference type="AlphaFoldDB" id="A0AA91I814"/>
<feature type="compositionally biased region" description="Basic and acidic residues" evidence="1">
    <location>
        <begin position="85"/>
        <end position="96"/>
    </location>
</feature>
<organism evidence="3 4">
    <name type="scientific">Variovorax paradoxus</name>
    <dbReference type="NCBI Taxonomy" id="34073"/>
    <lineage>
        <taxon>Bacteria</taxon>
        <taxon>Pseudomonadati</taxon>
        <taxon>Pseudomonadota</taxon>
        <taxon>Betaproteobacteria</taxon>
        <taxon>Burkholderiales</taxon>
        <taxon>Comamonadaceae</taxon>
        <taxon>Variovorax</taxon>
    </lineage>
</organism>
<evidence type="ECO:0000256" key="2">
    <source>
        <dbReference type="SAM" id="SignalP"/>
    </source>
</evidence>
<sequence>MKAIYTLAAFALAATAGLAHAQAGGDASSTRSPILDSKPQLRAEAKKDARTPGKVKAVGGDELKTAEDDSIGSDKSAKSGQTRVASREARHPDRKPAQQGGTPDLPGAK</sequence>
<accession>A0AA91I814</accession>
<feature type="chain" id="PRO_5041649785" description="Cell envelope biogenesis protein TolA" evidence="2">
    <location>
        <begin position="22"/>
        <end position="109"/>
    </location>
</feature>
<dbReference type="EMBL" id="LVHG01000084">
    <property type="protein sequence ID" value="OAK57972.1"/>
    <property type="molecule type" value="Genomic_DNA"/>
</dbReference>
<gene>
    <name evidence="3" type="ORF">A3K87_02890</name>
</gene>